<reference evidence="9" key="1">
    <citation type="submission" date="2017-09" db="EMBL/GenBank/DDBJ databases">
        <title>Depth-based differentiation of microbial function through sediment-hosted aquifers and enrichment of novel symbionts in the deep terrestrial subsurface.</title>
        <authorList>
            <person name="Probst A.J."/>
            <person name="Ladd B."/>
            <person name="Jarett J.K."/>
            <person name="Geller-Mcgrath D.E."/>
            <person name="Sieber C.M.K."/>
            <person name="Emerson J.B."/>
            <person name="Anantharaman K."/>
            <person name="Thomas B.C."/>
            <person name="Malmstrom R."/>
            <person name="Stieglmeier M."/>
            <person name="Klingl A."/>
            <person name="Woyke T."/>
            <person name="Ryan C.M."/>
            <person name="Banfield J.F."/>
        </authorList>
    </citation>
    <scope>NUCLEOTIDE SEQUENCE [LARGE SCALE GENOMIC DNA]</scope>
</reference>
<keyword evidence="6" id="KW-0472">Membrane</keyword>
<evidence type="ECO:0000313" key="8">
    <source>
        <dbReference type="EMBL" id="PIU02069.1"/>
    </source>
</evidence>
<protein>
    <recommendedName>
        <fullName evidence="7">Thioredoxin domain-containing protein</fullName>
    </recommendedName>
</protein>
<dbReference type="InterPro" id="IPR013766">
    <property type="entry name" value="Thioredoxin_domain"/>
</dbReference>
<evidence type="ECO:0000256" key="4">
    <source>
        <dbReference type="ARBA" id="ARBA00023157"/>
    </source>
</evidence>
<evidence type="ECO:0000259" key="7">
    <source>
        <dbReference type="PROSITE" id="PS51352"/>
    </source>
</evidence>
<accession>A0A2M6XAP2</accession>
<dbReference type="InterPro" id="IPR036249">
    <property type="entry name" value="Thioredoxin-like_sf"/>
</dbReference>
<evidence type="ECO:0000256" key="6">
    <source>
        <dbReference type="SAM" id="Phobius"/>
    </source>
</evidence>
<dbReference type="SUPFAM" id="SSF52833">
    <property type="entry name" value="Thioredoxin-like"/>
    <property type="match status" value="1"/>
</dbReference>
<sequence>MTTNNVEQKTKTVNLTVPIIFVLAVGAAFLLGLSWKNLKSDQSTPEAQVAVEKPAEGGTAVPESVVLGESDWLDIQTNGAAVKGNQDAPVTIVEFSEYQCPFCSRYAEDAYAKIWEKYSDQIYYVFHDFPLPFHQYAQKAAEAARCAGDQDQYWEMHDLLFGQQDQWTQAKDVDVALADVAIKLGLKQGQFDQCLADGQYKSIVEADRVLGEKVGVTGTPTFFINGKQLVGAQPFEAFAALIDPEL</sequence>
<dbReference type="EMBL" id="PEZK01000031">
    <property type="protein sequence ID" value="PIU02069.1"/>
    <property type="molecule type" value="Genomic_DNA"/>
</dbReference>
<dbReference type="Gene3D" id="3.40.30.10">
    <property type="entry name" value="Glutaredoxin"/>
    <property type="match status" value="1"/>
</dbReference>
<dbReference type="Pfam" id="PF13462">
    <property type="entry name" value="Thioredoxin_4"/>
    <property type="match status" value="1"/>
</dbReference>
<evidence type="ECO:0000313" key="9">
    <source>
        <dbReference type="Proteomes" id="UP000231214"/>
    </source>
</evidence>
<comment type="similarity">
    <text evidence="1">Belongs to the thioredoxin family. DsbA subfamily.</text>
</comment>
<dbReference type="PANTHER" id="PTHR13887">
    <property type="entry name" value="GLUTATHIONE S-TRANSFERASE KAPPA"/>
    <property type="match status" value="1"/>
</dbReference>
<dbReference type="InterPro" id="IPR012336">
    <property type="entry name" value="Thioredoxin-like_fold"/>
</dbReference>
<feature type="transmembrane region" description="Helical" evidence="6">
    <location>
        <begin position="12"/>
        <end position="35"/>
    </location>
</feature>
<evidence type="ECO:0000256" key="1">
    <source>
        <dbReference type="ARBA" id="ARBA00005791"/>
    </source>
</evidence>
<dbReference type="PROSITE" id="PS51352">
    <property type="entry name" value="THIOREDOXIN_2"/>
    <property type="match status" value="1"/>
</dbReference>
<feature type="domain" description="Thioredoxin" evidence="7">
    <location>
        <begin position="49"/>
        <end position="246"/>
    </location>
</feature>
<proteinExistence type="inferred from homology"/>
<keyword evidence="5" id="KW-0676">Redox-active center</keyword>
<dbReference type="AlphaFoldDB" id="A0A2M6XAP2"/>
<keyword evidence="4" id="KW-1015">Disulfide bond</keyword>
<keyword evidence="3" id="KW-0560">Oxidoreductase</keyword>
<comment type="caution">
    <text evidence="8">The sequence shown here is derived from an EMBL/GenBank/DDBJ whole genome shotgun (WGS) entry which is preliminary data.</text>
</comment>
<dbReference type="Proteomes" id="UP000231214">
    <property type="component" value="Unassembled WGS sequence"/>
</dbReference>
<keyword evidence="6" id="KW-0812">Transmembrane</keyword>
<dbReference type="PANTHER" id="PTHR13887:SF14">
    <property type="entry name" value="DISULFIDE BOND FORMATION PROTEIN D"/>
    <property type="match status" value="1"/>
</dbReference>
<evidence type="ECO:0000256" key="5">
    <source>
        <dbReference type="ARBA" id="ARBA00023284"/>
    </source>
</evidence>
<keyword evidence="6" id="KW-1133">Transmembrane helix</keyword>
<keyword evidence="2" id="KW-0732">Signal</keyword>
<gene>
    <name evidence="8" type="ORF">COT66_02105</name>
</gene>
<organism evidence="8 9">
    <name type="scientific">Candidatus Shapirobacteria bacterium CG09_land_8_20_14_0_10_49_15</name>
    <dbReference type="NCBI Taxonomy" id="1974482"/>
    <lineage>
        <taxon>Bacteria</taxon>
        <taxon>Candidatus Shapironibacteriota</taxon>
    </lineage>
</organism>
<evidence type="ECO:0000256" key="3">
    <source>
        <dbReference type="ARBA" id="ARBA00023002"/>
    </source>
</evidence>
<evidence type="ECO:0000256" key="2">
    <source>
        <dbReference type="ARBA" id="ARBA00022729"/>
    </source>
</evidence>
<dbReference type="GO" id="GO:0016491">
    <property type="term" value="F:oxidoreductase activity"/>
    <property type="evidence" value="ECO:0007669"/>
    <property type="project" value="UniProtKB-KW"/>
</dbReference>
<name>A0A2M6XAP2_9BACT</name>